<sequence length="300" mass="32496">MRVEDAAALVPADFAARVAGFAAEGGPAGGDWVAALPRLVAEVLAEWELTVDDGAMTGHCSLVLPVRRPDGRAVLKLGWPHRESDGEHLALRAWDGRGAARLLRADPRRSVLLLERLTSEDLTEQWDEEAVAVVAGLYSDLHVDPLPQLPALVPWVGEILDRPAARRVPRRYVEQARSSLRSLGTEESAARLLHGDLHYGNVLSDGTDWVAIDPKPLVGHPAWEVAPLLTNRWAEMGTGPSLRWSVRRRVEVVCDVTGLDEDLVRAVSALRAMVGAIWGVEDGDAEAVSRAVTLVKALGD</sequence>
<dbReference type="AlphaFoldDB" id="A0A1L3MFG0"/>
<dbReference type="KEGG" id="jte:ASJ30_05420"/>
<dbReference type="GO" id="GO:0019748">
    <property type="term" value="P:secondary metabolic process"/>
    <property type="evidence" value="ECO:0007669"/>
    <property type="project" value="InterPro"/>
</dbReference>
<dbReference type="SUPFAM" id="SSF56112">
    <property type="entry name" value="Protein kinase-like (PK-like)"/>
    <property type="match status" value="1"/>
</dbReference>
<gene>
    <name evidence="1" type="ORF">ASJ30_05420</name>
</gene>
<evidence type="ECO:0008006" key="3">
    <source>
        <dbReference type="Google" id="ProtNLM"/>
    </source>
</evidence>
<dbReference type="Gene3D" id="1.10.510.10">
    <property type="entry name" value="Transferase(Phosphotransferase) domain 1"/>
    <property type="match status" value="1"/>
</dbReference>
<dbReference type="Pfam" id="PF04655">
    <property type="entry name" value="APH_6_hur"/>
    <property type="match status" value="1"/>
</dbReference>
<dbReference type="Proteomes" id="UP000182938">
    <property type="component" value="Chromosome"/>
</dbReference>
<accession>A0A1L3MFG0</accession>
<dbReference type="GO" id="GO:0016773">
    <property type="term" value="F:phosphotransferase activity, alcohol group as acceptor"/>
    <property type="evidence" value="ECO:0007669"/>
    <property type="project" value="InterPro"/>
</dbReference>
<reference evidence="1 2" key="1">
    <citation type="submission" date="2015-11" db="EMBL/GenBank/DDBJ databases">
        <authorList>
            <person name="Zhang Y."/>
            <person name="Guo Z."/>
        </authorList>
    </citation>
    <scope>NUCLEOTIDE SEQUENCE [LARGE SCALE GENOMIC DNA]</scope>
    <source>
        <strain evidence="1 2">YFY001</strain>
    </source>
</reference>
<evidence type="ECO:0000313" key="1">
    <source>
        <dbReference type="EMBL" id="APH01048.1"/>
    </source>
</evidence>
<keyword evidence="2" id="KW-1185">Reference proteome</keyword>
<dbReference type="InterPro" id="IPR006748">
    <property type="entry name" value="NH2Glyco/OHUrea_AB-resist_kin"/>
</dbReference>
<dbReference type="EMBL" id="CP013290">
    <property type="protein sequence ID" value="APH01048.1"/>
    <property type="molecule type" value="Genomic_DNA"/>
</dbReference>
<proteinExistence type="predicted"/>
<dbReference type="RefSeq" id="WP_072624207.1">
    <property type="nucleotide sequence ID" value="NZ_CP013290.1"/>
</dbReference>
<name>A0A1L3MFG0_9MICO</name>
<protein>
    <recommendedName>
        <fullName evidence="3">Streptomycin 6-kinase</fullName>
    </recommendedName>
</protein>
<evidence type="ECO:0000313" key="2">
    <source>
        <dbReference type="Proteomes" id="UP000182938"/>
    </source>
</evidence>
<organism evidence="1 2">
    <name type="scientific">Janibacter indicus</name>
    <dbReference type="NCBI Taxonomy" id="857417"/>
    <lineage>
        <taxon>Bacteria</taxon>
        <taxon>Bacillati</taxon>
        <taxon>Actinomycetota</taxon>
        <taxon>Actinomycetes</taxon>
        <taxon>Micrococcales</taxon>
        <taxon>Intrasporangiaceae</taxon>
        <taxon>Janibacter</taxon>
    </lineage>
</organism>
<dbReference type="InterPro" id="IPR011009">
    <property type="entry name" value="Kinase-like_dom_sf"/>
</dbReference>